<dbReference type="InterPro" id="IPR016024">
    <property type="entry name" value="ARM-type_fold"/>
</dbReference>
<dbReference type="PANTHER" id="PTHR46263">
    <property type="entry name" value="ARMADILLO REPEAT-CONTAINING PROTEIN 7"/>
    <property type="match status" value="1"/>
</dbReference>
<evidence type="ECO:0008006" key="2">
    <source>
        <dbReference type="Google" id="ProtNLM"/>
    </source>
</evidence>
<gene>
    <name evidence="1" type="ORF">PYX00_002447</name>
</gene>
<accession>A0AAW2IGV3</accession>
<comment type="caution">
    <text evidence="1">The sequence shown here is derived from an EMBL/GenBank/DDBJ whole genome shotgun (WGS) entry which is preliminary data.</text>
</comment>
<evidence type="ECO:0000313" key="1">
    <source>
        <dbReference type="EMBL" id="KAL0281465.1"/>
    </source>
</evidence>
<dbReference type="SUPFAM" id="SSF48371">
    <property type="entry name" value="ARM repeat"/>
    <property type="match status" value="1"/>
</dbReference>
<dbReference type="Gene3D" id="1.25.10.10">
    <property type="entry name" value="Leucine-rich Repeat Variant"/>
    <property type="match status" value="1"/>
</dbReference>
<proteinExistence type="predicted"/>
<dbReference type="PANTHER" id="PTHR46263:SF1">
    <property type="entry name" value="ARMADILLO REPEAT-CONTAINING PROTEIN 7"/>
    <property type="match status" value="1"/>
</dbReference>
<organism evidence="1">
    <name type="scientific">Menopon gallinae</name>
    <name type="common">poultry shaft louse</name>
    <dbReference type="NCBI Taxonomy" id="328185"/>
    <lineage>
        <taxon>Eukaryota</taxon>
        <taxon>Metazoa</taxon>
        <taxon>Ecdysozoa</taxon>
        <taxon>Arthropoda</taxon>
        <taxon>Hexapoda</taxon>
        <taxon>Insecta</taxon>
        <taxon>Pterygota</taxon>
        <taxon>Neoptera</taxon>
        <taxon>Paraneoptera</taxon>
        <taxon>Psocodea</taxon>
        <taxon>Troctomorpha</taxon>
        <taxon>Phthiraptera</taxon>
        <taxon>Amblycera</taxon>
        <taxon>Menoponidae</taxon>
        <taxon>Menopon</taxon>
    </lineage>
</organism>
<dbReference type="InterPro" id="IPR011989">
    <property type="entry name" value="ARM-like"/>
</dbReference>
<dbReference type="EMBL" id="JARGDH010000001">
    <property type="protein sequence ID" value="KAL0281465.1"/>
    <property type="molecule type" value="Genomic_DNA"/>
</dbReference>
<name>A0AAW2IGV3_9NEOP</name>
<sequence>MHTTRKKRNKSKPDRYEYLHLLIVEFQEVKSKDARRQVLANLANFAYDPYNYKFFRQLEVLDLFLSHLLDADETLIHFSISGLCNLSLDPENKEYILKNNGVCLIQKLLESRNENILISAITTLMFLITPESKREITDINNIKCILKLARGKNRRIKNLAQIFLDDFCSEQEVKAALDILESSVQDIPLPDS</sequence>
<dbReference type="InterPro" id="IPR042462">
    <property type="entry name" value="ARMC7"/>
</dbReference>
<reference evidence="1" key="1">
    <citation type="journal article" date="2024" name="Gigascience">
        <title>Chromosome-level genome of the poultry shaft louse Menopon gallinae provides insight into the host-switching and adaptive evolution of parasitic lice.</title>
        <authorList>
            <person name="Xu Y."/>
            <person name="Ma L."/>
            <person name="Liu S."/>
            <person name="Liang Y."/>
            <person name="Liu Q."/>
            <person name="He Z."/>
            <person name="Tian L."/>
            <person name="Duan Y."/>
            <person name="Cai W."/>
            <person name="Li H."/>
            <person name="Song F."/>
        </authorList>
    </citation>
    <scope>NUCLEOTIDE SEQUENCE</scope>
    <source>
        <strain evidence="1">Cailab_2023a</strain>
    </source>
</reference>
<protein>
    <recommendedName>
        <fullName evidence="2">Armadillo repeat-containing protein 7</fullName>
    </recommendedName>
</protein>
<dbReference type="AlphaFoldDB" id="A0AAW2IGV3"/>